<dbReference type="AlphaFoldDB" id="A0A9P5P994"/>
<evidence type="ECO:0000313" key="1">
    <source>
        <dbReference type="EMBL" id="KAF9058897.1"/>
    </source>
</evidence>
<comment type="caution">
    <text evidence="1">The sequence shown here is derived from an EMBL/GenBank/DDBJ whole genome shotgun (WGS) entry which is preliminary data.</text>
</comment>
<dbReference type="EMBL" id="JADNRY010000338">
    <property type="protein sequence ID" value="KAF9058897.1"/>
    <property type="molecule type" value="Genomic_DNA"/>
</dbReference>
<sequence>FRIVSLYLDPAVNTTLQDTHLSCLSLPANDPSSLCPHLQHFQIIDYTSLFHDPRETTDVNSWSGTALAAFIEAGVQNKTLLSFGLLSFKKQNITTAQLARFRELKEQGLNLRLSEVEEHIPEHNDSPTAGLVPLLLQLGLQNPEILWDIIEHPELRDLLSNAVV</sequence>
<feature type="non-terminal residue" evidence="1">
    <location>
        <position position="1"/>
    </location>
</feature>
<proteinExistence type="predicted"/>
<evidence type="ECO:0000313" key="2">
    <source>
        <dbReference type="Proteomes" id="UP000772434"/>
    </source>
</evidence>
<keyword evidence="2" id="KW-1185">Reference proteome</keyword>
<protein>
    <submittedName>
        <fullName evidence="1">Uncharacterized protein</fullName>
    </submittedName>
</protein>
<name>A0A9P5P994_9AGAR</name>
<reference evidence="1" key="1">
    <citation type="submission" date="2020-11" db="EMBL/GenBank/DDBJ databases">
        <authorList>
            <consortium name="DOE Joint Genome Institute"/>
            <person name="Ahrendt S."/>
            <person name="Riley R."/>
            <person name="Andreopoulos W."/>
            <person name="Labutti K."/>
            <person name="Pangilinan J."/>
            <person name="Ruiz-Duenas F.J."/>
            <person name="Barrasa J.M."/>
            <person name="Sanchez-Garcia M."/>
            <person name="Camarero S."/>
            <person name="Miyauchi S."/>
            <person name="Serrano A."/>
            <person name="Linde D."/>
            <person name="Babiker R."/>
            <person name="Drula E."/>
            <person name="Ayuso-Fernandez I."/>
            <person name="Pacheco R."/>
            <person name="Padilla G."/>
            <person name="Ferreira P."/>
            <person name="Barriuso J."/>
            <person name="Kellner H."/>
            <person name="Castanera R."/>
            <person name="Alfaro M."/>
            <person name="Ramirez L."/>
            <person name="Pisabarro A.G."/>
            <person name="Kuo A."/>
            <person name="Tritt A."/>
            <person name="Lipzen A."/>
            <person name="He G."/>
            <person name="Yan M."/>
            <person name="Ng V."/>
            <person name="Cullen D."/>
            <person name="Martin F."/>
            <person name="Rosso M.-N."/>
            <person name="Henrissat B."/>
            <person name="Hibbett D."/>
            <person name="Martinez A.T."/>
            <person name="Grigoriev I.V."/>
        </authorList>
    </citation>
    <scope>NUCLEOTIDE SEQUENCE</scope>
    <source>
        <strain evidence="1">AH 40177</strain>
    </source>
</reference>
<accession>A0A9P5P994</accession>
<gene>
    <name evidence="1" type="ORF">BDP27DRAFT_1407938</name>
</gene>
<dbReference type="Proteomes" id="UP000772434">
    <property type="component" value="Unassembled WGS sequence"/>
</dbReference>
<organism evidence="1 2">
    <name type="scientific">Rhodocollybia butyracea</name>
    <dbReference type="NCBI Taxonomy" id="206335"/>
    <lineage>
        <taxon>Eukaryota</taxon>
        <taxon>Fungi</taxon>
        <taxon>Dikarya</taxon>
        <taxon>Basidiomycota</taxon>
        <taxon>Agaricomycotina</taxon>
        <taxon>Agaricomycetes</taxon>
        <taxon>Agaricomycetidae</taxon>
        <taxon>Agaricales</taxon>
        <taxon>Marasmiineae</taxon>
        <taxon>Omphalotaceae</taxon>
        <taxon>Rhodocollybia</taxon>
    </lineage>
</organism>